<evidence type="ECO:0008006" key="3">
    <source>
        <dbReference type="Google" id="ProtNLM"/>
    </source>
</evidence>
<organism evidence="1 2">
    <name type="scientific">Rhizobium leguminosarum</name>
    <dbReference type="NCBI Taxonomy" id="384"/>
    <lineage>
        <taxon>Bacteria</taxon>
        <taxon>Pseudomonadati</taxon>
        <taxon>Pseudomonadota</taxon>
        <taxon>Alphaproteobacteria</taxon>
        <taxon>Hyphomicrobiales</taxon>
        <taxon>Rhizobiaceae</taxon>
        <taxon>Rhizobium/Agrobacterium group</taxon>
        <taxon>Rhizobium</taxon>
    </lineage>
</organism>
<gene>
    <name evidence="1" type="ORF">EHI47_11775</name>
</gene>
<evidence type="ECO:0000313" key="1">
    <source>
        <dbReference type="EMBL" id="RWX32054.1"/>
    </source>
</evidence>
<dbReference type="Proteomes" id="UP000283817">
    <property type="component" value="Unassembled WGS sequence"/>
</dbReference>
<protein>
    <recommendedName>
        <fullName evidence="3">Phage tail protein</fullName>
    </recommendedName>
</protein>
<reference evidence="1 2" key="1">
    <citation type="submission" date="2019-01" db="EMBL/GenBank/DDBJ databases">
        <title>RHIZO-ID as a novel technology for direct rhizobia identification.</title>
        <authorList>
            <person name="De Meyer S.E."/>
        </authorList>
    </citation>
    <scope>NUCLEOTIDE SEQUENCE [LARGE SCALE GENOMIC DNA]</scope>
    <source>
        <strain evidence="1 2">WSM448</strain>
    </source>
</reference>
<name>A0A444I3K0_RHILE</name>
<evidence type="ECO:0000313" key="2">
    <source>
        <dbReference type="Proteomes" id="UP000283817"/>
    </source>
</evidence>
<comment type="caution">
    <text evidence="1">The sequence shown here is derived from an EMBL/GenBank/DDBJ whole genome shotgun (WGS) entry which is preliminary data.</text>
</comment>
<dbReference type="EMBL" id="SBHX01000027">
    <property type="protein sequence ID" value="RWX32054.1"/>
    <property type="molecule type" value="Genomic_DNA"/>
</dbReference>
<accession>A0A444I3K0</accession>
<dbReference type="AlphaFoldDB" id="A0A444I3K0"/>
<sequence length="323" mass="32925">MGITIDNLPAAVAALNTALIPVVQNGATVKLTVAQVLALLVDAAPGTLDTLNELAAALGDDPNFAATTAASIATKLNILQAYVSVASAATVDLGAQASQNVQITGTTGITSFGTAAAGTVRNVRFAAALTLTHNATSLILPNNGKDIMTAANDTLTAISLGSGNWFVTRYQRAGLTQKIAILQDQKSSGTAGGGSSAGWQTRTLNTEVLDADNIVTLSSNVFTPTIDCEAHGWCQGYAGLGLAARFFNVTDSVAVSPDGANGYSNASGDYASVTVQAYALLTAGKSYRLEMFSQQAKTTNGLGVAATKGTAEVFSMVLLKGRL</sequence>
<proteinExistence type="predicted"/>
<dbReference type="RefSeq" id="WP_128410516.1">
    <property type="nucleotide sequence ID" value="NZ_SBHX01000027.1"/>
</dbReference>